<dbReference type="GO" id="GO:0003677">
    <property type="term" value="F:DNA binding"/>
    <property type="evidence" value="ECO:0007669"/>
    <property type="project" value="UniProtKB-KW"/>
</dbReference>
<dbReference type="CDD" id="cd00067">
    <property type="entry name" value="GAL4"/>
    <property type="match status" value="1"/>
</dbReference>
<dbReference type="HOGENOM" id="CLU_021599_2_2_1"/>
<sequence length="506" mass="56415">MVGVPGRSKACWTCRMRKKGCDQQQPSCGPCRRSGLVCGGYHRPRIFINSRQENGDASTYGFTPESYTALQQSKTGTRSLTQDLVALTSSTALLVLERSLGCTALEAKYLDFYWTTLLPNGQPFPPRAARYSTTSWAGVVQDLCHRHSLVRLALLTNALGLLGQVSGRQQIIVQGWRLYGRSLQAVAKSIPANNQEGNDGLLAASGLLAAYELIQTGEGQRSWLPGPAWLRQAAGERAIILSRPPESYVDGNNHLLFVDSRLHLVYADIHRRKRSVFSSPAWKSVPWSLHPKGPRDKLLDILIEIPALLEDLESLLAGLSNEVARQALFRQQLEERCWLYHSQLQTWSTTSGSSTVTFVEDKISNGTHESSEPSSEHFAMAHLGLIYWATCNILHEVLWYVAGNGRAGLPACIDARLYCRKIVTLMPFLQRPAMGAFFLNIAGFPAAVAVGFLARQDPPGEVSEERRMLQKAFQDTHGAQLRNFLGTWPWRTDRETEIVNRTRREE</sequence>
<reference evidence="7 8" key="1">
    <citation type="submission" date="2015-01" db="EMBL/GenBank/DDBJ databases">
        <title>The Genome Sequence of Cladophialophora immunda CBS83496.</title>
        <authorList>
            <consortium name="The Broad Institute Genomics Platform"/>
            <person name="Cuomo C."/>
            <person name="de Hoog S."/>
            <person name="Gorbushina A."/>
            <person name="Stielow B."/>
            <person name="Teixiera M."/>
            <person name="Abouelleil A."/>
            <person name="Chapman S.B."/>
            <person name="Priest M."/>
            <person name="Young S.K."/>
            <person name="Wortman J."/>
            <person name="Nusbaum C."/>
            <person name="Birren B."/>
        </authorList>
    </citation>
    <scope>NUCLEOTIDE SEQUENCE [LARGE SCALE GENOMIC DNA]</scope>
    <source>
        <strain evidence="7 8">CBS 83496</strain>
    </source>
</reference>
<dbReference type="InterPro" id="IPR036864">
    <property type="entry name" value="Zn2-C6_fun-type_DNA-bd_sf"/>
</dbReference>
<feature type="transmembrane region" description="Helical" evidence="5">
    <location>
        <begin position="433"/>
        <end position="454"/>
    </location>
</feature>
<evidence type="ECO:0000313" key="7">
    <source>
        <dbReference type="EMBL" id="KIW23397.1"/>
    </source>
</evidence>
<keyword evidence="4" id="KW-0539">Nucleus</keyword>
<feature type="domain" description="Zn(2)-C6 fungal-type" evidence="6">
    <location>
        <begin position="10"/>
        <end position="38"/>
    </location>
</feature>
<keyword evidence="5" id="KW-0812">Transmembrane</keyword>
<dbReference type="Pfam" id="PF00172">
    <property type="entry name" value="Zn_clus"/>
    <property type="match status" value="1"/>
</dbReference>
<evidence type="ECO:0000313" key="8">
    <source>
        <dbReference type="Proteomes" id="UP000054466"/>
    </source>
</evidence>
<evidence type="ECO:0000256" key="5">
    <source>
        <dbReference type="SAM" id="Phobius"/>
    </source>
</evidence>
<keyword evidence="5" id="KW-1133">Transmembrane helix</keyword>
<dbReference type="InterPro" id="IPR053178">
    <property type="entry name" value="Osmoadaptation_assoc"/>
</dbReference>
<dbReference type="GO" id="GO:0000981">
    <property type="term" value="F:DNA-binding transcription factor activity, RNA polymerase II-specific"/>
    <property type="evidence" value="ECO:0007669"/>
    <property type="project" value="InterPro"/>
</dbReference>
<gene>
    <name evidence="7" type="ORF">PV07_11598</name>
</gene>
<evidence type="ECO:0000256" key="4">
    <source>
        <dbReference type="ARBA" id="ARBA00023242"/>
    </source>
</evidence>
<dbReference type="SMART" id="SM00066">
    <property type="entry name" value="GAL4"/>
    <property type="match status" value="1"/>
</dbReference>
<dbReference type="PROSITE" id="PS50048">
    <property type="entry name" value="ZN2_CY6_FUNGAL_2"/>
    <property type="match status" value="1"/>
</dbReference>
<dbReference type="RefSeq" id="XP_016243613.1">
    <property type="nucleotide sequence ID" value="XM_016399051.1"/>
</dbReference>
<evidence type="ECO:0000256" key="1">
    <source>
        <dbReference type="ARBA" id="ARBA00023015"/>
    </source>
</evidence>
<keyword evidence="5" id="KW-0472">Membrane</keyword>
<dbReference type="GO" id="GO:0008270">
    <property type="term" value="F:zinc ion binding"/>
    <property type="evidence" value="ECO:0007669"/>
    <property type="project" value="InterPro"/>
</dbReference>
<proteinExistence type="predicted"/>
<dbReference type="STRING" id="569365.A0A0D2AES8"/>
<keyword evidence="8" id="KW-1185">Reference proteome</keyword>
<dbReference type="Proteomes" id="UP000054466">
    <property type="component" value="Unassembled WGS sequence"/>
</dbReference>
<dbReference type="InterPro" id="IPR001138">
    <property type="entry name" value="Zn2Cys6_DnaBD"/>
</dbReference>
<dbReference type="OrthoDB" id="3525185at2759"/>
<accession>A0A0D2AES8</accession>
<dbReference type="VEuPathDB" id="FungiDB:PV07_11598"/>
<protein>
    <recommendedName>
        <fullName evidence="6">Zn(2)-C6 fungal-type domain-containing protein</fullName>
    </recommendedName>
</protein>
<dbReference type="AlphaFoldDB" id="A0A0D2AES8"/>
<dbReference type="EMBL" id="KN847046">
    <property type="protein sequence ID" value="KIW23397.1"/>
    <property type="molecule type" value="Genomic_DNA"/>
</dbReference>
<keyword evidence="3" id="KW-0804">Transcription</keyword>
<evidence type="ECO:0000256" key="2">
    <source>
        <dbReference type="ARBA" id="ARBA00023125"/>
    </source>
</evidence>
<name>A0A0D2AES8_9EURO</name>
<evidence type="ECO:0000259" key="6">
    <source>
        <dbReference type="PROSITE" id="PS50048"/>
    </source>
</evidence>
<organism evidence="7 8">
    <name type="scientific">Cladophialophora immunda</name>
    <dbReference type="NCBI Taxonomy" id="569365"/>
    <lineage>
        <taxon>Eukaryota</taxon>
        <taxon>Fungi</taxon>
        <taxon>Dikarya</taxon>
        <taxon>Ascomycota</taxon>
        <taxon>Pezizomycotina</taxon>
        <taxon>Eurotiomycetes</taxon>
        <taxon>Chaetothyriomycetidae</taxon>
        <taxon>Chaetothyriales</taxon>
        <taxon>Herpotrichiellaceae</taxon>
        <taxon>Cladophialophora</taxon>
    </lineage>
</organism>
<dbReference type="GeneID" id="27350792"/>
<keyword evidence="1" id="KW-0805">Transcription regulation</keyword>
<dbReference type="PROSITE" id="PS00463">
    <property type="entry name" value="ZN2_CY6_FUNGAL_1"/>
    <property type="match status" value="1"/>
</dbReference>
<dbReference type="Gene3D" id="4.10.240.10">
    <property type="entry name" value="Zn(2)-C6 fungal-type DNA-binding domain"/>
    <property type="match status" value="1"/>
</dbReference>
<dbReference type="PANTHER" id="PTHR38111">
    <property type="entry name" value="ZN(2)-C6 FUNGAL-TYPE DOMAIN-CONTAINING PROTEIN-RELATED"/>
    <property type="match status" value="1"/>
</dbReference>
<dbReference type="PANTHER" id="PTHR38111:SF11">
    <property type="entry name" value="TRANSCRIPTION FACTOR DOMAIN-CONTAINING PROTEIN-RELATED"/>
    <property type="match status" value="1"/>
</dbReference>
<keyword evidence="2" id="KW-0238">DNA-binding</keyword>
<evidence type="ECO:0000256" key="3">
    <source>
        <dbReference type="ARBA" id="ARBA00023163"/>
    </source>
</evidence>
<dbReference type="SUPFAM" id="SSF57701">
    <property type="entry name" value="Zn2/Cys6 DNA-binding domain"/>
    <property type="match status" value="1"/>
</dbReference>